<dbReference type="InterPro" id="IPR015943">
    <property type="entry name" value="WD40/YVTN_repeat-like_dom_sf"/>
</dbReference>
<reference evidence="4 5" key="1">
    <citation type="journal article" date="2019" name="Philos. Trans. R. Soc. Lond., B, Biol. Sci.">
        <title>Ant behaviour and brain gene expression of defending hosts depend on the ecological success of the intruding social parasite.</title>
        <authorList>
            <person name="Kaur R."/>
            <person name="Stoldt M."/>
            <person name="Jongepier E."/>
            <person name="Feldmeyer B."/>
            <person name="Menzel F."/>
            <person name="Bornberg-Bauer E."/>
            <person name="Foitzik S."/>
        </authorList>
    </citation>
    <scope>NUCLEOTIDE SEQUENCE [LARGE SCALE GENOMIC DNA]</scope>
    <source>
        <tissue evidence="4">Whole body</tissue>
    </source>
</reference>
<dbReference type="InterPro" id="IPR036322">
    <property type="entry name" value="WD40_repeat_dom_sf"/>
</dbReference>
<feature type="region of interest" description="Disordered" evidence="2">
    <location>
        <begin position="142"/>
        <end position="189"/>
    </location>
</feature>
<gene>
    <name evidence="4" type="ORF">DBV15_04658</name>
</gene>
<feature type="compositionally biased region" description="Basic and acidic residues" evidence="2">
    <location>
        <begin position="1290"/>
        <end position="1308"/>
    </location>
</feature>
<feature type="region of interest" description="Disordered" evidence="2">
    <location>
        <begin position="1447"/>
        <end position="1623"/>
    </location>
</feature>
<feature type="compositionally biased region" description="Polar residues" evidence="2">
    <location>
        <begin position="248"/>
        <end position="258"/>
    </location>
</feature>
<feature type="compositionally biased region" description="Polar residues" evidence="2">
    <location>
        <begin position="208"/>
        <end position="228"/>
    </location>
</feature>
<dbReference type="InterPro" id="IPR036053">
    <property type="entry name" value="PABP-dom"/>
</dbReference>
<feature type="compositionally biased region" description="Basic and acidic residues" evidence="2">
    <location>
        <begin position="1546"/>
        <end position="1582"/>
    </location>
</feature>
<sequence length="2395" mass="273014">MIRTEVMDRTLNLSGLYELLHNTLLITEEVKEILRRDCDEAAFVLKPWQVKTVVEKQTDESICNCKKNEDEAEEIAAGIGRAIILAQELREKLKFNVASKKKVSKKDTVESIYLSNPASTSDRRKVSKNNITTKNVNIAKSPECKKSSAPQNDKVTSVVTRKSVGGTKQSNALNKMQSKVSSAKVTGKSKKGKNFILENKLNVKKISSANKSQVGDSNSNDISQNSRKSLSPEASAAELSDLIHKMTRQSTESASISSPEKIKNDCPLHGNNSRQSVQEQIVAIDVVEALQHFNVPNDVVKVLRTYHAFLKTEGDNLNDTKETRYKKSVDTFLKEFEAMNIAMQDHMLEDPHLLNKAAKSITAFSSIFSEDLDSIQSNNMKIITSELGASFKQHDINNIAEPIIKNPSCDFSLSREWMSNGVWNISCMEHFKNFSKAYNIKYCNKKQFLSLYEAIQKLQRTKYLNTLTQIVLRDVIPTVKSNIEPASAEYAQAYKTMFILYQVLSLYTMDAEYAYTKKRMQFGKRCNFSDFDKVEMEIKSNPALMSNYVRTDPVTHSTQCSKVYAVHEVNTTTATYKDNKMFHYEGGWPKDINMKDLEQTVRYRRKIEKDELYIHTMLQLLPSMEHCILQNNACNIYEEYFADVEATPLIQRAFSRTVNVYRDPLTMKRQITHLSWSPDQGNRFAASYCNVDFKKTSSNYTSYIWEVENPNNPYITLKPFCPILTLEYNPKDSNTLVGGLMTGQVACWDIRRGSEMVDTSSVEFSHRDPCDKTLWINSKTGTEFFSASKDGQIKWWDTRKLQVPTETLVIDLLKPEDQNVDKATGISALQFEPSIGTRFMCGLENGVVISGNRKGKTPGEKIATRFKTQYGPVISLERNPTFVKNFLTVGDWTTRIWSEDCRESCIAWTPGHRDFLTGGAWSATRYSVYYLIKVDGTLDVWDFLIQQDSPVLSIKVCDESLTCLRPHEQGQLAAVANKKGSTYLLEFSEALTINQKNDKLLLTALFDRETRREKVIEAKNREQRLKMKTLKTHGESDFTDISAKPDEREDSKEFSGDLKNALIVQCEQEYENMINAELTRQAEEANTVELNNNEYTMYPMQNSHFPNMPDLSHLSTLPRRKQRRIIGEYLYPLICNMYPNFMPHKLTDILLDLNSIGTLIDMINDPTVFAMKLGEAINVLQTYFAVMNFLHMHMNVNEDYNEDKIIFFQGRDGITTSDEFASFRRVRQNHSGRLAEMAKSIESRGRRLRRSRNVSSFLEESTESAIPPKTTVNVVVDVHNGGESSGRRQQQRDDTLTIESPDSKETKRSSKASSRASETPRNRSSDRRSSSKDLPKHDDLMVESLDLIEEFDAPKKRDESLEEKPRRRKQWSTVANVNETEAERTDPKRPPRKRWSKDAGVIRLPETSDDASPLIDDSRKTPVPAPRTRLRRSDVLFDNPAFVSDNEDEVLRIETDHKRESTKIEMRRMSDRSNIEDVDETGTTSGDSSRKHRREEMAMSKRLAGDSDDRSSKARSSGSRRNSVREPDSSASLERITDVRSSSITSEERVSSSRRSQPETTRDQSSRRRERALFKKKEHSGDDAFVSSSARDANSAAETEDVRVRRKRKKKRRQEKEATKEEEKEMKFISVTIHRTDVLEPDYVNVRRPMVRVHIVEARTGSYLKSTTENSSAYLQPMITGKFDFKKNRSMIPVWEEELIFEHNFDAIMRREDGEQVVILFEVMELLSFADASLSYDKIGSEGCWNKIAWAFLKPVGINNTFHTGKKVRLQLYKPRRSFKKYGRQKCEVFTWWQSNNRDKYPSSLLVTVTSVPPPKLEPVLYQKLPINDLLDDARKDSRDLSKCTSESIGLPKWARLAAQSCKIPNEKMFETEVSDKGCFYVAFSNDGKYLACVHSEEYYYPIVVYEVETSGKIRVRFLGHKSFMLPHPSYVYCAKYGPGNVTLVATGCYDRVVRIWADDRRSRKRELNQELEGHEGFVNSMVFQKNGNLITADSVGLIILWTIRRDSRIPSKRTGCISRKIKIREIEGVVINTIVLHPLESRLLVHSRDNGLRMLDLATGVILQKIQLKACISPCGGFVMCGSEDSVLNIWNLETGKHVARYTNSGRSSAKTIVTCVDYHPYDHVLAYSIFGSPTSVRVLRHNKNASGSDVGLHLTEDTSQTRGNEVILNALSCPPSRQNKPSTAGTKEIPLSRHPTTEHTIIQIENNDHEPWMTSHHSREMERNWRKKSWDRLHSIIEKIDSILFGNSMFFDDVAEAKRSSSANERDGFWTNAPDNVVLQRDMLLEDRVANSTRFHDGSLRNSNTQSSFTTASKSPGHSFNFHSAGAFKKTNTPESSHISSPDSAGTYIVEMSNFNKNVEVAAVAEEMDSVQVVGSDSSRISNVTFLIENERA</sequence>
<dbReference type="GO" id="GO:0036064">
    <property type="term" value="C:ciliary basal body"/>
    <property type="evidence" value="ECO:0007669"/>
    <property type="project" value="TreeGrafter"/>
</dbReference>
<dbReference type="GO" id="GO:0003723">
    <property type="term" value="F:RNA binding"/>
    <property type="evidence" value="ECO:0007669"/>
    <property type="project" value="InterPro"/>
</dbReference>
<dbReference type="STRING" id="300112.A0A4V3S7I9"/>
<comment type="caution">
    <text evidence="4">The sequence shown here is derived from an EMBL/GenBank/DDBJ whole genome shotgun (WGS) entry which is preliminary data.</text>
</comment>
<evidence type="ECO:0000313" key="5">
    <source>
        <dbReference type="Proteomes" id="UP000310200"/>
    </source>
</evidence>
<evidence type="ECO:0000259" key="3">
    <source>
        <dbReference type="PROSITE" id="PS51309"/>
    </source>
</evidence>
<dbReference type="InterPro" id="IPR002004">
    <property type="entry name" value="PABP_HYD_C"/>
</dbReference>
<dbReference type="GO" id="GO:0044458">
    <property type="term" value="P:motile cilium assembly"/>
    <property type="evidence" value="ECO:0007669"/>
    <property type="project" value="TreeGrafter"/>
</dbReference>
<feature type="region of interest" description="Disordered" evidence="2">
    <location>
        <begin position="1356"/>
        <end position="1427"/>
    </location>
</feature>
<keyword evidence="1" id="KW-0853">WD repeat</keyword>
<feature type="region of interest" description="Disordered" evidence="2">
    <location>
        <begin position="1240"/>
        <end position="1339"/>
    </location>
</feature>
<keyword evidence="5" id="KW-1185">Reference proteome</keyword>
<feature type="compositionally biased region" description="Basic and acidic residues" evidence="2">
    <location>
        <begin position="1614"/>
        <end position="1623"/>
    </location>
</feature>
<feature type="compositionally biased region" description="Basic and acidic residues" evidence="2">
    <location>
        <begin position="1318"/>
        <end position="1339"/>
    </location>
</feature>
<feature type="repeat" description="WD" evidence="1">
    <location>
        <begin position="2074"/>
        <end position="2102"/>
    </location>
</feature>
<proteinExistence type="predicted"/>
<feature type="compositionally biased region" description="Basic residues" evidence="2">
    <location>
        <begin position="1604"/>
        <end position="1613"/>
    </location>
</feature>
<feature type="region of interest" description="Disordered" evidence="2">
    <location>
        <begin position="208"/>
        <end position="272"/>
    </location>
</feature>
<dbReference type="Pfam" id="PF00400">
    <property type="entry name" value="WD40"/>
    <property type="match status" value="1"/>
</dbReference>
<organism evidence="4 5">
    <name type="scientific">Temnothorax longispinosus</name>
    <dbReference type="NCBI Taxonomy" id="300112"/>
    <lineage>
        <taxon>Eukaryota</taxon>
        <taxon>Metazoa</taxon>
        <taxon>Ecdysozoa</taxon>
        <taxon>Arthropoda</taxon>
        <taxon>Hexapoda</taxon>
        <taxon>Insecta</taxon>
        <taxon>Pterygota</taxon>
        <taxon>Neoptera</taxon>
        <taxon>Endopterygota</taxon>
        <taxon>Hymenoptera</taxon>
        <taxon>Apocrita</taxon>
        <taxon>Aculeata</taxon>
        <taxon>Formicoidea</taxon>
        <taxon>Formicidae</taxon>
        <taxon>Myrmicinae</taxon>
        <taxon>Temnothorax</taxon>
    </lineage>
</organism>
<feature type="compositionally biased region" description="Polar residues" evidence="2">
    <location>
        <begin position="2302"/>
        <end position="2318"/>
    </location>
</feature>
<dbReference type="SMART" id="SM00320">
    <property type="entry name" value="WD40"/>
    <property type="match status" value="9"/>
</dbReference>
<protein>
    <submittedName>
        <fullName evidence="4">Jouberin</fullName>
    </submittedName>
</protein>
<evidence type="ECO:0000256" key="1">
    <source>
        <dbReference type="PROSITE-ProRule" id="PRU00221"/>
    </source>
</evidence>
<dbReference type="PANTHER" id="PTHR44499">
    <property type="entry name" value="JOUBERIN"/>
    <property type="match status" value="1"/>
</dbReference>
<feature type="compositionally biased region" description="Polar residues" evidence="2">
    <location>
        <begin position="2332"/>
        <end position="2344"/>
    </location>
</feature>
<accession>A0A4V3S7I9</accession>
<dbReference type="EMBL" id="QBLH01003535">
    <property type="protein sequence ID" value="TGZ37524.1"/>
    <property type="molecule type" value="Genomic_DNA"/>
</dbReference>
<feature type="compositionally biased region" description="Polar residues" evidence="2">
    <location>
        <begin position="148"/>
        <end position="184"/>
    </location>
</feature>
<name>A0A4V3S7I9_9HYME</name>
<feature type="compositionally biased region" description="Basic and acidic residues" evidence="2">
    <location>
        <begin position="1494"/>
        <end position="1512"/>
    </location>
</feature>
<feature type="compositionally biased region" description="Basic and acidic residues" evidence="2">
    <location>
        <begin position="1449"/>
        <end position="1475"/>
    </location>
</feature>
<dbReference type="Gene3D" id="2.130.10.10">
    <property type="entry name" value="YVTN repeat-like/Quinoprotein amine dehydrogenase"/>
    <property type="match status" value="3"/>
</dbReference>
<dbReference type="InterPro" id="IPR052803">
    <property type="entry name" value="Cilium-Associated_Jouberin"/>
</dbReference>
<dbReference type="SMART" id="SM00517">
    <property type="entry name" value="PolyA"/>
    <property type="match status" value="1"/>
</dbReference>
<dbReference type="Pfam" id="PF00658">
    <property type="entry name" value="MLLE"/>
    <property type="match status" value="1"/>
</dbReference>
<feature type="domain" description="PABC" evidence="3">
    <location>
        <begin position="1106"/>
        <end position="1185"/>
    </location>
</feature>
<feature type="region of interest" description="Disordered" evidence="2">
    <location>
        <begin position="2325"/>
        <end position="2344"/>
    </location>
</feature>
<dbReference type="Proteomes" id="UP000310200">
    <property type="component" value="Unassembled WGS sequence"/>
</dbReference>
<feature type="compositionally biased region" description="Basic and acidic residues" evidence="2">
    <location>
        <begin position="1356"/>
        <end position="1365"/>
    </location>
</feature>
<dbReference type="PROSITE" id="PS51309">
    <property type="entry name" value="PABC"/>
    <property type="match status" value="1"/>
</dbReference>
<dbReference type="InterPro" id="IPR001680">
    <property type="entry name" value="WD40_rpt"/>
</dbReference>
<feature type="compositionally biased region" description="Low complexity" evidence="2">
    <location>
        <begin position="229"/>
        <end position="240"/>
    </location>
</feature>
<evidence type="ECO:0000256" key="2">
    <source>
        <dbReference type="SAM" id="MobiDB-lite"/>
    </source>
</evidence>
<evidence type="ECO:0000313" key="4">
    <source>
        <dbReference type="EMBL" id="TGZ37524.1"/>
    </source>
</evidence>
<dbReference type="SUPFAM" id="SSF50978">
    <property type="entry name" value="WD40 repeat-like"/>
    <property type="match status" value="2"/>
</dbReference>
<dbReference type="PROSITE" id="PS50082">
    <property type="entry name" value="WD_REPEATS_2"/>
    <property type="match status" value="1"/>
</dbReference>
<dbReference type="SUPFAM" id="SSF63570">
    <property type="entry name" value="PABC (PABP) domain"/>
    <property type="match status" value="1"/>
</dbReference>
<feature type="region of interest" description="Disordered" evidence="2">
    <location>
        <begin position="2297"/>
        <end position="2318"/>
    </location>
</feature>
<dbReference type="PANTHER" id="PTHR44499:SF1">
    <property type="entry name" value="JOUBERIN"/>
    <property type="match status" value="1"/>
</dbReference>
<dbReference type="Gene3D" id="1.10.1900.10">
    <property type="entry name" value="c-terminal domain of poly(a) binding protein"/>
    <property type="match status" value="1"/>
</dbReference>